<protein>
    <submittedName>
        <fullName evidence="1">Uncharacterized protein</fullName>
    </submittedName>
</protein>
<accession>A0AA38C1K4</accession>
<dbReference type="EMBL" id="JAHRHJ020003813">
    <property type="protein sequence ID" value="KAH9290893.1"/>
    <property type="molecule type" value="Genomic_DNA"/>
</dbReference>
<keyword evidence="2" id="KW-1185">Reference proteome</keyword>
<comment type="caution">
    <text evidence="1">The sequence shown here is derived from an EMBL/GenBank/DDBJ whole genome shotgun (WGS) entry which is preliminary data.</text>
</comment>
<organism evidence="1 2">
    <name type="scientific">Taxus chinensis</name>
    <name type="common">Chinese yew</name>
    <name type="synonym">Taxus wallichiana var. chinensis</name>
    <dbReference type="NCBI Taxonomy" id="29808"/>
    <lineage>
        <taxon>Eukaryota</taxon>
        <taxon>Viridiplantae</taxon>
        <taxon>Streptophyta</taxon>
        <taxon>Embryophyta</taxon>
        <taxon>Tracheophyta</taxon>
        <taxon>Spermatophyta</taxon>
        <taxon>Pinopsida</taxon>
        <taxon>Pinidae</taxon>
        <taxon>Conifers II</taxon>
        <taxon>Cupressales</taxon>
        <taxon>Taxaceae</taxon>
        <taxon>Taxus</taxon>
    </lineage>
</organism>
<dbReference type="AlphaFoldDB" id="A0AA38C1K4"/>
<feature type="non-terminal residue" evidence="1">
    <location>
        <position position="66"/>
    </location>
</feature>
<evidence type="ECO:0000313" key="1">
    <source>
        <dbReference type="EMBL" id="KAH9290893.1"/>
    </source>
</evidence>
<reference evidence="1 2" key="1">
    <citation type="journal article" date="2021" name="Nat. Plants">
        <title>The Taxus genome provides insights into paclitaxel biosynthesis.</title>
        <authorList>
            <person name="Xiong X."/>
            <person name="Gou J."/>
            <person name="Liao Q."/>
            <person name="Li Y."/>
            <person name="Zhou Q."/>
            <person name="Bi G."/>
            <person name="Li C."/>
            <person name="Du R."/>
            <person name="Wang X."/>
            <person name="Sun T."/>
            <person name="Guo L."/>
            <person name="Liang H."/>
            <person name="Lu P."/>
            <person name="Wu Y."/>
            <person name="Zhang Z."/>
            <person name="Ro D.K."/>
            <person name="Shang Y."/>
            <person name="Huang S."/>
            <person name="Yan J."/>
        </authorList>
    </citation>
    <scope>NUCLEOTIDE SEQUENCE [LARGE SCALE GENOMIC DNA]</scope>
    <source>
        <strain evidence="1">Ta-2019</strain>
    </source>
</reference>
<dbReference type="Proteomes" id="UP000824469">
    <property type="component" value="Unassembled WGS sequence"/>
</dbReference>
<name>A0AA38C1K4_TAXCH</name>
<sequence length="66" mass="7356">YPQSDLSLVIRGIADPTNHSSIPCSRMETTAVWKDFDTIEHAKEGDVAAVFEKGEKENFNEEEGSK</sequence>
<evidence type="ECO:0000313" key="2">
    <source>
        <dbReference type="Proteomes" id="UP000824469"/>
    </source>
</evidence>
<feature type="non-terminal residue" evidence="1">
    <location>
        <position position="1"/>
    </location>
</feature>
<proteinExistence type="predicted"/>
<gene>
    <name evidence="1" type="ORF">KI387_035010</name>
</gene>